<dbReference type="EMBL" id="CP020918">
    <property type="protein sequence ID" value="AWG22008.1"/>
    <property type="molecule type" value="Genomic_DNA"/>
</dbReference>
<proteinExistence type="predicted"/>
<reference evidence="2 3" key="1">
    <citation type="submission" date="2017-04" db="EMBL/GenBank/DDBJ databases">
        <title>Compelte genome sequence of WV33.</title>
        <authorList>
            <person name="Lee P.C."/>
        </authorList>
    </citation>
    <scope>NUCLEOTIDE SEQUENCE [LARGE SCALE GENOMIC DNA]</scope>
    <source>
        <strain evidence="2 3">WV33</strain>
    </source>
</reference>
<dbReference type="Proteomes" id="UP000244527">
    <property type="component" value="Chromosome"/>
</dbReference>
<keyword evidence="1" id="KW-0472">Membrane</keyword>
<organism evidence="2 3">
    <name type="scientific">Flavobacterium faecale</name>
    <dbReference type="NCBI Taxonomy" id="1355330"/>
    <lineage>
        <taxon>Bacteria</taxon>
        <taxon>Pseudomonadati</taxon>
        <taxon>Bacteroidota</taxon>
        <taxon>Flavobacteriia</taxon>
        <taxon>Flavobacteriales</taxon>
        <taxon>Flavobacteriaceae</taxon>
        <taxon>Flavobacterium</taxon>
    </lineage>
</organism>
<dbReference type="AlphaFoldDB" id="A0A2S1LE56"/>
<evidence type="ECO:0000313" key="2">
    <source>
        <dbReference type="EMBL" id="AWG22008.1"/>
    </source>
</evidence>
<keyword evidence="1" id="KW-1133">Transmembrane helix</keyword>
<sequence>MFGLNNNYSFLIFFALVLQLLSSSGLTNPKNHIYKLLSNSYPWILTAIVCNCIVPNHLKFVSQRNKSTLK</sequence>
<protein>
    <submittedName>
        <fullName evidence="2">Uncharacterized protein</fullName>
    </submittedName>
</protein>
<feature type="transmembrane region" description="Helical" evidence="1">
    <location>
        <begin position="41"/>
        <end position="61"/>
    </location>
</feature>
<gene>
    <name evidence="2" type="ORF">FFWV33_11020</name>
</gene>
<keyword evidence="1" id="KW-0812">Transmembrane</keyword>
<name>A0A2S1LE56_9FLAO</name>
<keyword evidence="3" id="KW-1185">Reference proteome</keyword>
<dbReference type="KEGG" id="ffa:FFWV33_11020"/>
<evidence type="ECO:0000256" key="1">
    <source>
        <dbReference type="SAM" id="Phobius"/>
    </source>
</evidence>
<evidence type="ECO:0000313" key="3">
    <source>
        <dbReference type="Proteomes" id="UP000244527"/>
    </source>
</evidence>
<accession>A0A2S1LE56</accession>